<dbReference type="EMBL" id="CP135136">
    <property type="protein sequence ID" value="WWR11805.1"/>
    <property type="molecule type" value="Genomic_DNA"/>
</dbReference>
<dbReference type="InterPro" id="IPR050057">
    <property type="entry name" value="Prokaryotic/Mito_RF"/>
</dbReference>
<dbReference type="SMART" id="SM00937">
    <property type="entry name" value="PCRF"/>
    <property type="match status" value="1"/>
</dbReference>
<name>A0ABZ2GXE9_9GAMM</name>
<proteinExistence type="inferred from homology"/>
<dbReference type="Proteomes" id="UP001360424">
    <property type="component" value="Chromosome"/>
</dbReference>
<feature type="domain" description="Peptide chain release factor" evidence="7">
    <location>
        <begin position="65"/>
        <end position="180"/>
    </location>
</feature>
<dbReference type="Gene3D" id="3.30.160.20">
    <property type="match status" value="1"/>
</dbReference>
<dbReference type="Pfam" id="PF03462">
    <property type="entry name" value="PCRF"/>
    <property type="match status" value="1"/>
</dbReference>
<evidence type="ECO:0000256" key="5">
    <source>
        <dbReference type="HAMAP-Rule" id="MF_00093"/>
    </source>
</evidence>
<dbReference type="HAMAP" id="MF_00093">
    <property type="entry name" value="Rel_fac_1"/>
    <property type="match status" value="1"/>
</dbReference>
<evidence type="ECO:0000256" key="4">
    <source>
        <dbReference type="ARBA" id="ARBA00022917"/>
    </source>
</evidence>
<dbReference type="PANTHER" id="PTHR43804">
    <property type="entry name" value="LD18447P"/>
    <property type="match status" value="1"/>
</dbReference>
<evidence type="ECO:0000259" key="7">
    <source>
        <dbReference type="SMART" id="SM00937"/>
    </source>
</evidence>
<evidence type="ECO:0000313" key="8">
    <source>
        <dbReference type="EMBL" id="WWR11805.1"/>
    </source>
</evidence>
<evidence type="ECO:0000313" key="9">
    <source>
        <dbReference type="Proteomes" id="UP001360424"/>
    </source>
</evidence>
<dbReference type="SUPFAM" id="SSF75620">
    <property type="entry name" value="Release factor"/>
    <property type="match status" value="1"/>
</dbReference>
<dbReference type="Pfam" id="PF00472">
    <property type="entry name" value="RF-1"/>
    <property type="match status" value="1"/>
</dbReference>
<dbReference type="PANTHER" id="PTHR43804:SF7">
    <property type="entry name" value="LD18447P"/>
    <property type="match status" value="1"/>
</dbReference>
<comment type="function">
    <text evidence="1 5">Peptide chain release factor 1 directs the termination of translation in response to the peptide chain termination codons UAG and UAA.</text>
</comment>
<dbReference type="Gene3D" id="6.10.140.1950">
    <property type="match status" value="1"/>
</dbReference>
<organism evidence="8 9">
    <name type="scientific">Candidatus Legionella polyplacis</name>
    <dbReference type="NCBI Taxonomy" id="2005262"/>
    <lineage>
        <taxon>Bacteria</taxon>
        <taxon>Pseudomonadati</taxon>
        <taxon>Pseudomonadota</taxon>
        <taxon>Gammaproteobacteria</taxon>
        <taxon>Legionellales</taxon>
        <taxon>Legionellaceae</taxon>
        <taxon>Legionella</taxon>
    </lineage>
</organism>
<protein>
    <recommendedName>
        <fullName evidence="5 6">Peptide chain release factor 1</fullName>
        <shortName evidence="5">RF-1</shortName>
    </recommendedName>
</protein>
<accession>A0ABZ2GXE9</accession>
<keyword evidence="4 5" id="KW-0648">Protein biosynthesis</keyword>
<comment type="subcellular location">
    <subcellularLocation>
        <location evidence="5">Cytoplasm</location>
    </subcellularLocation>
</comment>
<dbReference type="InterPro" id="IPR005139">
    <property type="entry name" value="PCRF"/>
</dbReference>
<gene>
    <name evidence="5 8" type="primary">prfA</name>
    <name evidence="8" type="ORF">RQL38_01385</name>
</gene>
<keyword evidence="3 5" id="KW-0488">Methylation</keyword>
<evidence type="ECO:0000256" key="1">
    <source>
        <dbReference type="ARBA" id="ARBA00002986"/>
    </source>
</evidence>
<dbReference type="NCBIfam" id="NF001859">
    <property type="entry name" value="PRK00591.1"/>
    <property type="match status" value="1"/>
</dbReference>
<dbReference type="InterPro" id="IPR045853">
    <property type="entry name" value="Pep_chain_release_fac_I_sf"/>
</dbReference>
<reference evidence="8" key="1">
    <citation type="submission" date="2023-09" db="EMBL/GenBank/DDBJ databases">
        <title>Genomes of two closely related lineages of the louse Polyplax serrata with different host specificities.</title>
        <authorList>
            <person name="Martinu J."/>
            <person name="Tarabai H."/>
            <person name="Stefka J."/>
            <person name="Hypsa V."/>
        </authorList>
    </citation>
    <scope>NUCLEOTIDE SEQUENCE [LARGE SCALE GENOMIC DNA]</scope>
    <source>
        <strain evidence="8">HR10_N</strain>
    </source>
</reference>
<keyword evidence="9" id="KW-1185">Reference proteome</keyword>
<comment type="PTM">
    <text evidence="5">Methylated by PrmC. Methylation increases the termination efficiency of RF1.</text>
</comment>
<dbReference type="InterPro" id="IPR004373">
    <property type="entry name" value="RF-1"/>
</dbReference>
<sequence>MQNFLQKKLEKLQKRFNQINKLFLNTTIVTDYKKSKKLLKEFTKLKPIIELYNTYKNQKNTIKNLIEISKDNDKELVFLAKEEIEQTKKTILSIEKKIESFFSIKNIQTNRNVYLEIRAGIGGQEASIFSKNLFRMYNRYAEIRGWNLDIINISYNECGGYKEIIAKIQGKEVYSNLKFESGVHRVQRIPKTESQGRIHTSACTVAVLPEAVDIDEIIIHNNDLRIDTFKASGAGGQHVNKTDSAIRITHIPSNISVECQDERSQHKNKSKAIALLKAKLLNIKKNKTQKQQAKTRKSLIGTGDRSERIRTYNFPKKRLTDHRINLTLYTLNDILEGNLHPVIDALKQKYLNSI</sequence>
<evidence type="ECO:0000256" key="3">
    <source>
        <dbReference type="ARBA" id="ARBA00022481"/>
    </source>
</evidence>
<comment type="similarity">
    <text evidence="2 5">Belongs to the prokaryotic/mitochondrial release factor family.</text>
</comment>
<dbReference type="RefSeq" id="WP_338521251.1">
    <property type="nucleotide sequence ID" value="NZ_CP135136.1"/>
</dbReference>
<keyword evidence="5" id="KW-0963">Cytoplasm</keyword>
<evidence type="ECO:0000256" key="2">
    <source>
        <dbReference type="ARBA" id="ARBA00010835"/>
    </source>
</evidence>
<dbReference type="InterPro" id="IPR000352">
    <property type="entry name" value="Pep_chain_release_fac_I"/>
</dbReference>
<feature type="modified residue" description="N5-methylglutamine" evidence="5">
    <location>
        <position position="237"/>
    </location>
</feature>
<dbReference type="Gene3D" id="3.30.70.1660">
    <property type="match status" value="1"/>
</dbReference>
<evidence type="ECO:0000256" key="6">
    <source>
        <dbReference type="NCBIfam" id="TIGR00019"/>
    </source>
</evidence>
<dbReference type="NCBIfam" id="TIGR00019">
    <property type="entry name" value="prfA"/>
    <property type="match status" value="1"/>
</dbReference>